<dbReference type="InterPro" id="IPR011042">
    <property type="entry name" value="6-blade_b-propeller_TolB-like"/>
</dbReference>
<protein>
    <submittedName>
        <fullName evidence="3">PQQ-dependent sugar dehydrogenase</fullName>
    </submittedName>
</protein>
<name>A0A7X5HVL0_9FIRM</name>
<organism evidence="3 4">
    <name type="scientific">Anaerotalea alkaliphila</name>
    <dbReference type="NCBI Taxonomy" id="2662126"/>
    <lineage>
        <taxon>Bacteria</taxon>
        <taxon>Bacillati</taxon>
        <taxon>Bacillota</taxon>
        <taxon>Clostridia</taxon>
        <taxon>Eubacteriales</taxon>
        <taxon>Anaerotalea</taxon>
    </lineage>
</organism>
<evidence type="ECO:0000313" key="3">
    <source>
        <dbReference type="EMBL" id="NDL67475.1"/>
    </source>
</evidence>
<feature type="domain" description="Glucose/Sorbosone dehydrogenase" evidence="2">
    <location>
        <begin position="64"/>
        <end position="397"/>
    </location>
</feature>
<dbReference type="PANTHER" id="PTHR19328">
    <property type="entry name" value="HEDGEHOG-INTERACTING PROTEIN"/>
    <property type="match status" value="1"/>
</dbReference>
<dbReference type="InterPro" id="IPR011041">
    <property type="entry name" value="Quinoprot_gluc/sorb_DH_b-prop"/>
</dbReference>
<evidence type="ECO:0000313" key="4">
    <source>
        <dbReference type="Proteomes" id="UP000461585"/>
    </source>
</evidence>
<dbReference type="SUPFAM" id="SSF50952">
    <property type="entry name" value="Soluble quinoprotein glucose dehydrogenase"/>
    <property type="match status" value="1"/>
</dbReference>
<feature type="region of interest" description="Disordered" evidence="1">
    <location>
        <begin position="1"/>
        <end position="35"/>
    </location>
</feature>
<feature type="compositionally biased region" description="Pro residues" evidence="1">
    <location>
        <begin position="1"/>
        <end position="11"/>
    </location>
</feature>
<dbReference type="PANTHER" id="PTHR19328:SF75">
    <property type="entry name" value="ALDOSE SUGAR DEHYDROGENASE YLII"/>
    <property type="match status" value="1"/>
</dbReference>
<dbReference type="Gene3D" id="2.120.10.30">
    <property type="entry name" value="TolB, C-terminal domain"/>
    <property type="match status" value="1"/>
</dbReference>
<dbReference type="Proteomes" id="UP000461585">
    <property type="component" value="Unassembled WGS sequence"/>
</dbReference>
<reference evidence="3 4" key="1">
    <citation type="submission" date="2020-01" db="EMBL/GenBank/DDBJ databases">
        <title>Anaeroalcalibacter tamaniensis gen. nov., sp. nov., moderately halophilic strictly anaerobic fermenter bacterium from mud volcano of Taman peninsula.</title>
        <authorList>
            <person name="Frolova A."/>
            <person name="Merkel A.Y."/>
            <person name="Slobodkin A.I."/>
        </authorList>
    </citation>
    <scope>NUCLEOTIDE SEQUENCE [LARGE SCALE GENOMIC DNA]</scope>
    <source>
        <strain evidence="3 4">F-3ap</strain>
    </source>
</reference>
<sequence length="402" mass="43334">MPARPPDPLPSLPADVLPEEPGEAPVAEEPTEEEVPLPVLVLPEPEKVAGRFALEEAFPGVSFNRPLDLQHAGDGSGRIFVVEKQGVIFVLPGPGAGVGEMFLDLRSRVDDSGSEMGLLGLAFHPEFSRNGFLYVNYTEASRTVVARFTATGDRADPGSGTTILAYGQPARNHNGGQLAFGPDGYLYIASGDGGGAGDPQGYGQDRKSLLGKILRIDVDRSGPQGNYAIPPDNPFVGNGEGFREEIHAYGLRNPWRFSFDYPTGRLWAADVGQNRMEEINLIQSGGNYGWNIMEGTLCHNPSTGCNPEGLELPVFEYGHSLGRSITGGHVYRGSSLPTLGGAYVYGDYVSGRIWGLWYLDRETMANHLLVETGRNIASFGVDEAGELYVAAFDGRIYRLAAR</sequence>
<evidence type="ECO:0000256" key="1">
    <source>
        <dbReference type="SAM" id="MobiDB-lite"/>
    </source>
</evidence>
<keyword evidence="4" id="KW-1185">Reference proteome</keyword>
<dbReference type="InterPro" id="IPR012938">
    <property type="entry name" value="Glc/Sorbosone_DH"/>
</dbReference>
<proteinExistence type="predicted"/>
<accession>A0A7X5HVL0</accession>
<evidence type="ECO:0000259" key="2">
    <source>
        <dbReference type="Pfam" id="PF07995"/>
    </source>
</evidence>
<comment type="caution">
    <text evidence="3">The sequence shown here is derived from an EMBL/GenBank/DDBJ whole genome shotgun (WGS) entry which is preliminary data.</text>
</comment>
<dbReference type="AlphaFoldDB" id="A0A7X5HVL0"/>
<gene>
    <name evidence="3" type="ORF">GXN74_06930</name>
</gene>
<dbReference type="Pfam" id="PF07995">
    <property type="entry name" value="GSDH"/>
    <property type="match status" value="1"/>
</dbReference>
<dbReference type="EMBL" id="JAAEEH010000015">
    <property type="protein sequence ID" value="NDL67475.1"/>
    <property type="molecule type" value="Genomic_DNA"/>
</dbReference>